<gene>
    <name evidence="3" type="ORF">ADUPG1_003067</name>
</gene>
<dbReference type="Pfam" id="PF01960">
    <property type="entry name" value="ArgJ"/>
    <property type="match status" value="1"/>
</dbReference>
<dbReference type="InterPro" id="IPR016117">
    <property type="entry name" value="ArgJ-like_dom_sf"/>
</dbReference>
<name>A0ABQ5KXS5_9EUKA</name>
<evidence type="ECO:0000256" key="1">
    <source>
        <dbReference type="ARBA" id="ARBA00022571"/>
    </source>
</evidence>
<feature type="non-terminal residue" evidence="3">
    <location>
        <position position="144"/>
    </location>
</feature>
<evidence type="ECO:0000313" key="3">
    <source>
        <dbReference type="EMBL" id="GKT35845.1"/>
    </source>
</evidence>
<keyword evidence="1" id="KW-0055">Arginine biosynthesis</keyword>
<dbReference type="PANTHER" id="PTHR23100">
    <property type="entry name" value="ARGININE BIOSYNTHESIS BIFUNCTIONAL PROTEIN ARGJ"/>
    <property type="match status" value="1"/>
</dbReference>
<organism evidence="3 4">
    <name type="scientific">Aduncisulcus paluster</name>
    <dbReference type="NCBI Taxonomy" id="2918883"/>
    <lineage>
        <taxon>Eukaryota</taxon>
        <taxon>Metamonada</taxon>
        <taxon>Carpediemonas-like organisms</taxon>
        <taxon>Aduncisulcus</taxon>
    </lineage>
</organism>
<dbReference type="Proteomes" id="UP001057375">
    <property type="component" value="Unassembled WGS sequence"/>
</dbReference>
<comment type="caution">
    <text evidence="3">The sequence shown here is derived from an EMBL/GenBank/DDBJ whole genome shotgun (WGS) entry which is preliminary data.</text>
</comment>
<keyword evidence="2" id="KW-0511">Multifunctional enzyme</keyword>
<sequence length="144" mass="15075">MDFSIKYEAVDVEGFFSHGIHCGIKSTDPKRDLGVIFCPDAVSAAGVFTQNVAKAAPVTLSQLHLKENQIKAIVVNSGNANACTGEQGAKDALSMCHAAADALHIQKSQVLVASTGIIGVPMPMDKILPGIKTLCADVKEDGLK</sequence>
<evidence type="ECO:0000313" key="4">
    <source>
        <dbReference type="Proteomes" id="UP001057375"/>
    </source>
</evidence>
<dbReference type="InterPro" id="IPR002813">
    <property type="entry name" value="Arg_biosynth_ArgJ"/>
</dbReference>
<protein>
    <submittedName>
        <fullName evidence="3">Arginine biosynthesis protein ArgJ like protein</fullName>
    </submittedName>
</protein>
<keyword evidence="4" id="KW-1185">Reference proteome</keyword>
<dbReference type="PANTHER" id="PTHR23100:SF0">
    <property type="entry name" value="ARGININE BIOSYNTHESIS BIFUNCTIONAL PROTEIN ARGJ, MITOCHONDRIAL"/>
    <property type="match status" value="1"/>
</dbReference>
<proteinExistence type="predicted"/>
<accession>A0ABQ5KXS5</accession>
<reference evidence="3" key="1">
    <citation type="submission" date="2022-03" db="EMBL/GenBank/DDBJ databases">
        <title>Draft genome sequence of Aduncisulcus paluster, a free-living microaerophilic Fornicata.</title>
        <authorList>
            <person name="Yuyama I."/>
            <person name="Kume K."/>
            <person name="Tamura T."/>
            <person name="Inagaki Y."/>
            <person name="Hashimoto T."/>
        </authorList>
    </citation>
    <scope>NUCLEOTIDE SEQUENCE</scope>
    <source>
        <strain evidence="3">NY0171</strain>
    </source>
</reference>
<dbReference type="SUPFAM" id="SSF56266">
    <property type="entry name" value="DmpA/ArgJ-like"/>
    <property type="match status" value="1"/>
</dbReference>
<keyword evidence="1" id="KW-0028">Amino-acid biosynthesis</keyword>
<evidence type="ECO:0000256" key="2">
    <source>
        <dbReference type="ARBA" id="ARBA00023268"/>
    </source>
</evidence>
<dbReference type="Gene3D" id="3.60.70.12">
    <property type="entry name" value="L-amino peptidase D-ALA esterase/amidase"/>
    <property type="match status" value="1"/>
</dbReference>
<dbReference type="EMBL" id="BQXS01003933">
    <property type="protein sequence ID" value="GKT35845.1"/>
    <property type="molecule type" value="Genomic_DNA"/>
</dbReference>